<dbReference type="Proteomes" id="UP001454036">
    <property type="component" value="Unassembled WGS sequence"/>
</dbReference>
<dbReference type="GO" id="GO:0005524">
    <property type="term" value="F:ATP binding"/>
    <property type="evidence" value="ECO:0007669"/>
    <property type="project" value="UniProtKB-KW"/>
</dbReference>
<dbReference type="Gene3D" id="3.40.850.10">
    <property type="entry name" value="Kinesin motor domain"/>
    <property type="match status" value="1"/>
</dbReference>
<dbReference type="PANTHER" id="PTHR37739">
    <property type="entry name" value="KINESIN-LIKE PROTEIN KIN-12D"/>
    <property type="match status" value="1"/>
</dbReference>
<evidence type="ECO:0000256" key="2">
    <source>
        <dbReference type="ARBA" id="ARBA00022741"/>
    </source>
</evidence>
<keyword evidence="7" id="KW-1185">Reference proteome</keyword>
<keyword evidence="4" id="KW-0175">Coiled coil</keyword>
<name>A0AAV3NIY2_LITER</name>
<reference evidence="6 7" key="1">
    <citation type="submission" date="2024-01" db="EMBL/GenBank/DDBJ databases">
        <title>The complete chloroplast genome sequence of Lithospermum erythrorhizon: insights into the phylogenetic relationship among Boraginaceae species and the maternal lineages of purple gromwells.</title>
        <authorList>
            <person name="Okada T."/>
            <person name="Watanabe K."/>
        </authorList>
    </citation>
    <scope>NUCLEOTIDE SEQUENCE [LARGE SCALE GENOMIC DNA]</scope>
</reference>
<proteinExistence type="predicted"/>
<keyword evidence="1" id="KW-0493">Microtubule</keyword>
<evidence type="ECO:0000256" key="4">
    <source>
        <dbReference type="ARBA" id="ARBA00023054"/>
    </source>
</evidence>
<dbReference type="PANTHER" id="PTHR37739:SF14">
    <property type="entry name" value="KINESIN-LIKE PROTEIN KIN-12E"/>
    <property type="match status" value="1"/>
</dbReference>
<dbReference type="AlphaFoldDB" id="A0AAV3NIY2"/>
<evidence type="ECO:0000256" key="1">
    <source>
        <dbReference type="ARBA" id="ARBA00022701"/>
    </source>
</evidence>
<dbReference type="InterPro" id="IPR036961">
    <property type="entry name" value="Kinesin_motor_dom_sf"/>
</dbReference>
<evidence type="ECO:0000313" key="7">
    <source>
        <dbReference type="Proteomes" id="UP001454036"/>
    </source>
</evidence>
<accession>A0AAV3NIY2</accession>
<keyword evidence="3" id="KW-0067">ATP-binding</keyword>
<dbReference type="GO" id="GO:0005874">
    <property type="term" value="C:microtubule"/>
    <property type="evidence" value="ECO:0007669"/>
    <property type="project" value="UniProtKB-KW"/>
</dbReference>
<keyword evidence="2" id="KW-0547">Nucleotide-binding</keyword>
<dbReference type="InterPro" id="IPR044986">
    <property type="entry name" value="KIF15/KIN-12"/>
</dbReference>
<dbReference type="SUPFAM" id="SSF52540">
    <property type="entry name" value="P-loop containing nucleoside triphosphate hydrolases"/>
    <property type="match status" value="1"/>
</dbReference>
<sequence length="157" mass="17734">MFTGAASAIKNRLRFNSSSSESTALTTSKSTPDLSLKSTVKDPAICSLSISRLSDAFDDNNLDKTATRTFEFREDPSFWNDHNVQVIIRLRPLNSSELSVQGQGRCVRQDCSQSITWTGNPESRFTFDLVADEHVSQVYKLAFSQQFFRYLHDIHVC</sequence>
<gene>
    <name evidence="6" type="ORF">LIER_44042</name>
</gene>
<evidence type="ECO:0000256" key="5">
    <source>
        <dbReference type="ARBA" id="ARBA00023175"/>
    </source>
</evidence>
<organism evidence="6 7">
    <name type="scientific">Lithospermum erythrorhizon</name>
    <name type="common">Purple gromwell</name>
    <name type="synonym">Lithospermum officinale var. erythrorhizon</name>
    <dbReference type="NCBI Taxonomy" id="34254"/>
    <lineage>
        <taxon>Eukaryota</taxon>
        <taxon>Viridiplantae</taxon>
        <taxon>Streptophyta</taxon>
        <taxon>Embryophyta</taxon>
        <taxon>Tracheophyta</taxon>
        <taxon>Spermatophyta</taxon>
        <taxon>Magnoliopsida</taxon>
        <taxon>eudicotyledons</taxon>
        <taxon>Gunneridae</taxon>
        <taxon>Pentapetalae</taxon>
        <taxon>asterids</taxon>
        <taxon>lamiids</taxon>
        <taxon>Boraginales</taxon>
        <taxon>Boraginaceae</taxon>
        <taxon>Boraginoideae</taxon>
        <taxon>Lithospermeae</taxon>
        <taxon>Lithospermum</taxon>
    </lineage>
</organism>
<comment type="caution">
    <text evidence="6">The sequence shown here is derived from an EMBL/GenBank/DDBJ whole genome shotgun (WGS) entry which is preliminary data.</text>
</comment>
<evidence type="ECO:0000313" key="6">
    <source>
        <dbReference type="EMBL" id="GAA0138761.1"/>
    </source>
</evidence>
<evidence type="ECO:0000256" key="3">
    <source>
        <dbReference type="ARBA" id="ARBA00022840"/>
    </source>
</evidence>
<evidence type="ECO:0008006" key="8">
    <source>
        <dbReference type="Google" id="ProtNLM"/>
    </source>
</evidence>
<protein>
    <recommendedName>
        <fullName evidence="8">Kinesin motor domain-containing protein</fullName>
    </recommendedName>
</protein>
<dbReference type="EMBL" id="BAABME010044825">
    <property type="protein sequence ID" value="GAA0138761.1"/>
    <property type="molecule type" value="Genomic_DNA"/>
</dbReference>
<keyword evidence="5" id="KW-0505">Motor protein</keyword>
<dbReference type="InterPro" id="IPR027417">
    <property type="entry name" value="P-loop_NTPase"/>
</dbReference>